<dbReference type="GO" id="GO:0004605">
    <property type="term" value="F:phosphatidate cytidylyltransferase activity"/>
    <property type="evidence" value="ECO:0007669"/>
    <property type="project" value="UniProtKB-EC"/>
</dbReference>
<comment type="similarity">
    <text evidence="5">Belongs to the CDS family.</text>
</comment>
<keyword evidence="17" id="KW-1208">Phospholipid metabolism</keyword>
<evidence type="ECO:0000256" key="10">
    <source>
        <dbReference type="ARBA" id="ARBA00022679"/>
    </source>
</evidence>
<feature type="transmembrane region" description="Helical" evidence="24">
    <location>
        <begin position="166"/>
        <end position="188"/>
    </location>
</feature>
<comment type="subcellular location">
    <subcellularLocation>
        <location evidence="2">Cell membrane</location>
        <topology evidence="2">Multi-pass membrane protein</topology>
    </subcellularLocation>
</comment>
<dbReference type="EC" id="2.7.7.41" evidence="6"/>
<keyword evidence="14" id="KW-0443">Lipid metabolism</keyword>
<evidence type="ECO:0000256" key="15">
    <source>
        <dbReference type="ARBA" id="ARBA00023136"/>
    </source>
</evidence>
<comment type="pathway">
    <text evidence="4">Lipid metabolism.</text>
</comment>
<keyword evidence="8" id="KW-1003">Cell membrane</keyword>
<keyword evidence="16" id="KW-0594">Phospholipid biosynthesis</keyword>
<evidence type="ECO:0000256" key="14">
    <source>
        <dbReference type="ARBA" id="ARBA00023098"/>
    </source>
</evidence>
<dbReference type="Pfam" id="PF01148">
    <property type="entry name" value="CTP_transf_1"/>
    <property type="match status" value="1"/>
</dbReference>
<keyword evidence="9" id="KW-0444">Lipid biosynthesis</keyword>
<reference evidence="25 26" key="1">
    <citation type="journal article" date="2015" name="Int J Genomics">
        <title>Comparative Genomics Revealed Genetic Diversity and Species/Strain-Level Differences in Carbohydrate Metabolism of Three Probiotic Bifidobacterial Species.</title>
        <authorList>
            <person name="Odamaki T."/>
            <person name="Horigome A."/>
            <person name="Sugahara H."/>
            <person name="Hashikura N."/>
            <person name="Minami J."/>
            <person name="Xiao J.Z."/>
            <person name="Abe F."/>
        </authorList>
    </citation>
    <scope>NUCLEOTIDE SEQUENCE [LARGE SCALE GENOMIC DNA]</scope>
    <source>
        <strain evidence="25 26">MCC 1128</strain>
    </source>
</reference>
<keyword evidence="11 24" id="KW-0812">Transmembrane</keyword>
<evidence type="ECO:0000256" key="6">
    <source>
        <dbReference type="ARBA" id="ARBA00012487"/>
    </source>
</evidence>
<evidence type="ECO:0000256" key="21">
    <source>
        <dbReference type="ARBA" id="ARBA00032396"/>
    </source>
</evidence>
<dbReference type="PANTHER" id="PTHR46382">
    <property type="entry name" value="PHOSPHATIDATE CYTIDYLYLTRANSFERASE"/>
    <property type="match status" value="1"/>
</dbReference>
<evidence type="ECO:0000256" key="12">
    <source>
        <dbReference type="ARBA" id="ARBA00022695"/>
    </source>
</evidence>
<keyword evidence="13 24" id="KW-1133">Transmembrane helix</keyword>
<evidence type="ECO:0000256" key="13">
    <source>
        <dbReference type="ARBA" id="ARBA00022989"/>
    </source>
</evidence>
<sequence length="330" mass="35591">MAMERNEQLHEEAEEALDQINKKTGRNMPQAIATGAALVILIVACLLLSIDVFVLLVVAFMILALWELRVDFATVGLHIPVVMLWICSSFTLIATYYSPYHLITMSLSVIVSIILVAIAASAKLTLGNRLSLAVAGKLSNTDASARLESSYNHDGGEQHHSRLSHVAVSVLTVLYIPLLASCIIIPLTFNDHPIAHAIMLVFMPALSDTGGLFAGAWLGKHKLSPRISPKKSVEGLIGSMLFAMIGSFAVFIFTYDPSLQASRWWVPIVAGILIGAVGTFGDLCASMLKRDIGIKDMGHLLKGHGGVMDRVDSILMSAPFTCALLWVTGL</sequence>
<feature type="transmembrane region" description="Helical" evidence="24">
    <location>
        <begin position="235"/>
        <end position="253"/>
    </location>
</feature>
<evidence type="ECO:0000256" key="17">
    <source>
        <dbReference type="ARBA" id="ARBA00023264"/>
    </source>
</evidence>
<evidence type="ECO:0000256" key="2">
    <source>
        <dbReference type="ARBA" id="ARBA00004651"/>
    </source>
</evidence>
<evidence type="ECO:0000256" key="7">
    <source>
        <dbReference type="ARBA" id="ARBA00019373"/>
    </source>
</evidence>
<evidence type="ECO:0000256" key="22">
    <source>
        <dbReference type="ARBA" id="ARBA00032743"/>
    </source>
</evidence>
<accession>A0A0L7AY25</accession>
<comment type="catalytic activity">
    <reaction evidence="1">
        <text>a 1,2-diacyl-sn-glycero-3-phosphate + CTP + H(+) = a CDP-1,2-diacyl-sn-glycerol + diphosphate</text>
        <dbReference type="Rhea" id="RHEA:16229"/>
        <dbReference type="ChEBI" id="CHEBI:15378"/>
        <dbReference type="ChEBI" id="CHEBI:33019"/>
        <dbReference type="ChEBI" id="CHEBI:37563"/>
        <dbReference type="ChEBI" id="CHEBI:58332"/>
        <dbReference type="ChEBI" id="CHEBI:58608"/>
        <dbReference type="EC" id="2.7.7.41"/>
    </reaction>
</comment>
<keyword evidence="10" id="KW-0808">Transferase</keyword>
<evidence type="ECO:0000256" key="16">
    <source>
        <dbReference type="ARBA" id="ARBA00023209"/>
    </source>
</evidence>
<evidence type="ECO:0000256" key="18">
    <source>
        <dbReference type="ARBA" id="ARBA00029893"/>
    </source>
</evidence>
<feature type="transmembrane region" description="Helical" evidence="24">
    <location>
        <begin position="194"/>
        <end position="214"/>
    </location>
</feature>
<feature type="transmembrane region" description="Helical" evidence="24">
    <location>
        <begin position="103"/>
        <end position="122"/>
    </location>
</feature>
<organism evidence="25 26">
    <name type="scientific">Bifidobacterium breve MCC 1128</name>
    <dbReference type="NCBI Taxonomy" id="1365965"/>
    <lineage>
        <taxon>Bacteria</taxon>
        <taxon>Bacillati</taxon>
        <taxon>Actinomycetota</taxon>
        <taxon>Actinomycetes</taxon>
        <taxon>Bifidobacteriales</taxon>
        <taxon>Bifidobacteriaceae</taxon>
        <taxon>Bifidobacterium</taxon>
    </lineage>
</organism>
<evidence type="ECO:0000313" key="26">
    <source>
        <dbReference type="Proteomes" id="UP000037193"/>
    </source>
</evidence>
<keyword evidence="12" id="KW-0548">Nucleotidyltransferase</keyword>
<dbReference type="PATRIC" id="fig|1365965.3.peg.1551"/>
<proteinExistence type="inferred from homology"/>
<evidence type="ECO:0000256" key="8">
    <source>
        <dbReference type="ARBA" id="ARBA00022475"/>
    </source>
</evidence>
<comment type="caution">
    <text evidence="25">The sequence shown here is derived from an EMBL/GenBank/DDBJ whole genome shotgun (WGS) entry which is preliminary data.</text>
</comment>
<evidence type="ECO:0000256" key="3">
    <source>
        <dbReference type="ARBA" id="ARBA00005119"/>
    </source>
</evidence>
<dbReference type="GO" id="GO:0016024">
    <property type="term" value="P:CDP-diacylglycerol biosynthetic process"/>
    <property type="evidence" value="ECO:0007669"/>
    <property type="project" value="TreeGrafter"/>
</dbReference>
<evidence type="ECO:0000256" key="5">
    <source>
        <dbReference type="ARBA" id="ARBA00010185"/>
    </source>
</evidence>
<evidence type="ECO:0000256" key="9">
    <source>
        <dbReference type="ARBA" id="ARBA00022516"/>
    </source>
</evidence>
<evidence type="ECO:0000313" key="25">
    <source>
        <dbReference type="EMBL" id="KOA39928.1"/>
    </source>
</evidence>
<keyword evidence="15 24" id="KW-0472">Membrane</keyword>
<protein>
    <recommendedName>
        <fullName evidence="7">Phosphatidate cytidylyltransferase</fullName>
        <ecNumber evidence="6">2.7.7.41</ecNumber>
    </recommendedName>
    <alternativeName>
        <fullName evidence="20">CDP-DAG synthase</fullName>
    </alternativeName>
    <alternativeName>
        <fullName evidence="22">CDP-DG synthase</fullName>
    </alternativeName>
    <alternativeName>
        <fullName evidence="18">CDP-diacylglycerol synthase</fullName>
    </alternativeName>
    <alternativeName>
        <fullName evidence="21">CDP-diglyceride pyrophosphorylase</fullName>
    </alternativeName>
    <alternativeName>
        <fullName evidence="23">CDP-diglyceride synthase</fullName>
    </alternativeName>
    <alternativeName>
        <fullName evidence="19">CTP:phosphatidate cytidylyltransferase</fullName>
    </alternativeName>
</protein>
<gene>
    <name evidence="25" type="ORF">BBM1128_07720</name>
</gene>
<dbReference type="EMBL" id="AVQD01000012">
    <property type="protein sequence ID" value="KOA39928.1"/>
    <property type="molecule type" value="Genomic_DNA"/>
</dbReference>
<name>A0A0L7AY25_BIFBR</name>
<dbReference type="PANTHER" id="PTHR46382:SF1">
    <property type="entry name" value="PHOSPHATIDATE CYTIDYLYLTRANSFERASE"/>
    <property type="match status" value="1"/>
</dbReference>
<feature type="transmembrane region" description="Helical" evidence="24">
    <location>
        <begin position="265"/>
        <end position="288"/>
    </location>
</feature>
<feature type="transmembrane region" description="Helical" evidence="24">
    <location>
        <begin position="77"/>
        <end position="97"/>
    </location>
</feature>
<evidence type="ECO:0000256" key="4">
    <source>
        <dbReference type="ARBA" id="ARBA00005189"/>
    </source>
</evidence>
<evidence type="ECO:0000256" key="23">
    <source>
        <dbReference type="ARBA" id="ARBA00033406"/>
    </source>
</evidence>
<comment type="pathway">
    <text evidence="3">Phospholipid metabolism; CDP-diacylglycerol biosynthesis; CDP-diacylglycerol from sn-glycerol 3-phosphate: step 3/3.</text>
</comment>
<dbReference type="Proteomes" id="UP000037193">
    <property type="component" value="Unassembled WGS sequence"/>
</dbReference>
<evidence type="ECO:0000256" key="20">
    <source>
        <dbReference type="ARBA" id="ARBA00032253"/>
    </source>
</evidence>
<dbReference type="GO" id="GO:0005886">
    <property type="term" value="C:plasma membrane"/>
    <property type="evidence" value="ECO:0007669"/>
    <property type="project" value="UniProtKB-SubCell"/>
</dbReference>
<evidence type="ECO:0000256" key="11">
    <source>
        <dbReference type="ARBA" id="ARBA00022692"/>
    </source>
</evidence>
<evidence type="ECO:0000256" key="19">
    <source>
        <dbReference type="ARBA" id="ARBA00031825"/>
    </source>
</evidence>
<evidence type="ECO:0000256" key="24">
    <source>
        <dbReference type="SAM" id="Phobius"/>
    </source>
</evidence>
<dbReference type="AlphaFoldDB" id="A0A0L7AY25"/>
<feature type="transmembrane region" description="Helical" evidence="24">
    <location>
        <begin position="32"/>
        <end position="65"/>
    </location>
</feature>
<evidence type="ECO:0000256" key="1">
    <source>
        <dbReference type="ARBA" id="ARBA00001698"/>
    </source>
</evidence>